<evidence type="ECO:0000313" key="1">
    <source>
        <dbReference type="EMBL" id="KAL3641154.1"/>
    </source>
</evidence>
<reference evidence="2" key="1">
    <citation type="journal article" date="2024" name="IScience">
        <title>Strigolactones Initiate the Formation of Haustorium-like Structures in Castilleja.</title>
        <authorList>
            <person name="Buerger M."/>
            <person name="Peterson D."/>
            <person name="Chory J."/>
        </authorList>
    </citation>
    <scope>NUCLEOTIDE SEQUENCE [LARGE SCALE GENOMIC DNA]</scope>
</reference>
<name>A0ABD3DJF9_9LAMI</name>
<keyword evidence="2" id="KW-1185">Reference proteome</keyword>
<evidence type="ECO:0000313" key="2">
    <source>
        <dbReference type="Proteomes" id="UP001632038"/>
    </source>
</evidence>
<accession>A0ABD3DJF9</accession>
<dbReference type="EMBL" id="JAVIJP010000017">
    <property type="protein sequence ID" value="KAL3641154.1"/>
    <property type="molecule type" value="Genomic_DNA"/>
</dbReference>
<dbReference type="Proteomes" id="UP001632038">
    <property type="component" value="Unassembled WGS sequence"/>
</dbReference>
<gene>
    <name evidence="1" type="ORF">CASFOL_016122</name>
</gene>
<dbReference type="AlphaFoldDB" id="A0ABD3DJF9"/>
<comment type="caution">
    <text evidence="1">The sequence shown here is derived from an EMBL/GenBank/DDBJ whole genome shotgun (WGS) entry which is preliminary data.</text>
</comment>
<sequence>MDYRVGRVPEETAAAACRWLVARESVDLAVEQSLVQFGVG</sequence>
<proteinExistence type="predicted"/>
<organism evidence="1 2">
    <name type="scientific">Castilleja foliolosa</name>
    <dbReference type="NCBI Taxonomy" id="1961234"/>
    <lineage>
        <taxon>Eukaryota</taxon>
        <taxon>Viridiplantae</taxon>
        <taxon>Streptophyta</taxon>
        <taxon>Embryophyta</taxon>
        <taxon>Tracheophyta</taxon>
        <taxon>Spermatophyta</taxon>
        <taxon>Magnoliopsida</taxon>
        <taxon>eudicotyledons</taxon>
        <taxon>Gunneridae</taxon>
        <taxon>Pentapetalae</taxon>
        <taxon>asterids</taxon>
        <taxon>lamiids</taxon>
        <taxon>Lamiales</taxon>
        <taxon>Orobanchaceae</taxon>
        <taxon>Pedicularideae</taxon>
        <taxon>Castillejinae</taxon>
        <taxon>Castilleja</taxon>
    </lineage>
</organism>
<protein>
    <submittedName>
        <fullName evidence="1">Uncharacterized protein</fullName>
    </submittedName>
</protein>